<dbReference type="GO" id="GO:0015179">
    <property type="term" value="F:L-amino acid transmembrane transporter activity"/>
    <property type="evidence" value="ECO:0007669"/>
    <property type="project" value="TreeGrafter"/>
</dbReference>
<evidence type="ECO:0000313" key="10">
    <source>
        <dbReference type="Proteomes" id="UP001165740"/>
    </source>
</evidence>
<feature type="transmembrane region" description="Helical" evidence="9">
    <location>
        <begin position="16"/>
        <end position="40"/>
    </location>
</feature>
<evidence type="ECO:0000256" key="1">
    <source>
        <dbReference type="ARBA" id="ARBA00004141"/>
    </source>
</evidence>
<comment type="similarity">
    <text evidence="2">Belongs to the sodium:neurotransmitter symporter (SNF) (TC 2.A.22) family.</text>
</comment>
<feature type="transmembrane region" description="Helical" evidence="9">
    <location>
        <begin position="404"/>
        <end position="421"/>
    </location>
</feature>
<evidence type="ECO:0000256" key="4">
    <source>
        <dbReference type="ARBA" id="ARBA00022692"/>
    </source>
</evidence>
<dbReference type="GO" id="GO:0005283">
    <property type="term" value="F:amino acid:sodium symporter activity"/>
    <property type="evidence" value="ECO:0007669"/>
    <property type="project" value="TreeGrafter"/>
</dbReference>
<evidence type="ECO:0000256" key="2">
    <source>
        <dbReference type="ARBA" id="ARBA00006459"/>
    </source>
</evidence>
<dbReference type="Proteomes" id="UP001165740">
    <property type="component" value="Chromosome 1"/>
</dbReference>
<evidence type="ECO:0000256" key="9">
    <source>
        <dbReference type="SAM" id="Phobius"/>
    </source>
</evidence>
<reference evidence="11" key="1">
    <citation type="submission" date="2025-08" db="UniProtKB">
        <authorList>
            <consortium name="RefSeq"/>
        </authorList>
    </citation>
    <scope>IDENTIFICATION</scope>
</reference>
<keyword evidence="7" id="KW-0325">Glycoprotein</keyword>
<proteinExistence type="inferred from homology"/>
<feature type="transmembrane region" description="Helical" evidence="9">
    <location>
        <begin position="46"/>
        <end position="65"/>
    </location>
</feature>
<dbReference type="PROSITE" id="PS50267">
    <property type="entry name" value="NA_NEUROTRAN_SYMP_3"/>
    <property type="match status" value="1"/>
</dbReference>
<dbReference type="GO" id="GO:0005886">
    <property type="term" value="C:plasma membrane"/>
    <property type="evidence" value="ECO:0007669"/>
    <property type="project" value="TreeGrafter"/>
</dbReference>
<dbReference type="GO" id="GO:0089718">
    <property type="term" value="P:amino acid import across plasma membrane"/>
    <property type="evidence" value="ECO:0007669"/>
    <property type="project" value="TreeGrafter"/>
</dbReference>
<keyword evidence="3" id="KW-0813">Transport</keyword>
<dbReference type="RefSeq" id="XP_055899977.1">
    <property type="nucleotide sequence ID" value="XM_056044002.1"/>
</dbReference>
<evidence type="ECO:0000256" key="7">
    <source>
        <dbReference type="ARBA" id="ARBA00023180"/>
    </source>
</evidence>
<name>A0A9W3BKM5_BIOGL</name>
<dbReference type="PANTHER" id="PTHR11616:SF321">
    <property type="entry name" value="SODIUM-DEPENDENT NUTRIENT AMINO ACID TRANSPORTER 1-RELATED"/>
    <property type="match status" value="1"/>
</dbReference>
<dbReference type="GeneID" id="106065310"/>
<gene>
    <name evidence="11" type="primary">LOC106065310</name>
</gene>
<keyword evidence="4 9" id="KW-0812">Transmembrane</keyword>
<feature type="transmembrane region" description="Helical" evidence="9">
    <location>
        <begin position="77"/>
        <end position="101"/>
    </location>
</feature>
<keyword evidence="10" id="KW-1185">Reference proteome</keyword>
<evidence type="ECO:0000256" key="6">
    <source>
        <dbReference type="ARBA" id="ARBA00023136"/>
    </source>
</evidence>
<evidence type="ECO:0000256" key="3">
    <source>
        <dbReference type="ARBA" id="ARBA00022448"/>
    </source>
</evidence>
<evidence type="ECO:0000256" key="8">
    <source>
        <dbReference type="PIRSR" id="PIRSR600175-1"/>
    </source>
</evidence>
<dbReference type="Pfam" id="PF00209">
    <property type="entry name" value="SNF"/>
    <property type="match status" value="1"/>
</dbReference>
<evidence type="ECO:0000313" key="11">
    <source>
        <dbReference type="RefSeq" id="XP_055899977.1"/>
    </source>
</evidence>
<protein>
    <submittedName>
        <fullName evidence="11">Sodium- and chloride-dependent neutral and basic amino acid transporter B(0+)-like isoform X1</fullName>
    </submittedName>
</protein>
<feature type="transmembrane region" description="Helical" evidence="9">
    <location>
        <begin position="468"/>
        <end position="490"/>
    </location>
</feature>
<dbReference type="InterPro" id="IPR000175">
    <property type="entry name" value="Na/ntran_symport"/>
</dbReference>
<feature type="binding site" evidence="8">
    <location>
        <position position="371"/>
    </location>
    <ligand>
        <name>Na(+)</name>
        <dbReference type="ChEBI" id="CHEBI:29101"/>
        <label>1</label>
    </ligand>
</feature>
<keyword evidence="6 9" id="KW-0472">Membrane</keyword>
<keyword evidence="8" id="KW-0915">Sodium</keyword>
<feature type="transmembrane region" description="Helical" evidence="9">
    <location>
        <begin position="174"/>
        <end position="193"/>
    </location>
</feature>
<dbReference type="SUPFAM" id="SSF161070">
    <property type="entry name" value="SNF-like"/>
    <property type="match status" value="1"/>
</dbReference>
<dbReference type="InterPro" id="IPR037272">
    <property type="entry name" value="SNS_sf"/>
</dbReference>
<dbReference type="GO" id="GO:0046872">
    <property type="term" value="F:metal ion binding"/>
    <property type="evidence" value="ECO:0007669"/>
    <property type="project" value="UniProtKB-KW"/>
</dbReference>
<comment type="subcellular location">
    <subcellularLocation>
        <location evidence="1">Membrane</location>
        <topology evidence="1">Multi-pass membrane protein</topology>
    </subcellularLocation>
</comment>
<dbReference type="OMA" id="QCGIYLY"/>
<organism evidence="10 11">
    <name type="scientific">Biomphalaria glabrata</name>
    <name type="common">Bloodfluke planorb</name>
    <name type="synonym">Freshwater snail</name>
    <dbReference type="NCBI Taxonomy" id="6526"/>
    <lineage>
        <taxon>Eukaryota</taxon>
        <taxon>Metazoa</taxon>
        <taxon>Spiralia</taxon>
        <taxon>Lophotrochozoa</taxon>
        <taxon>Mollusca</taxon>
        <taxon>Gastropoda</taxon>
        <taxon>Heterobranchia</taxon>
        <taxon>Euthyneura</taxon>
        <taxon>Panpulmonata</taxon>
        <taxon>Hygrophila</taxon>
        <taxon>Lymnaeoidea</taxon>
        <taxon>Planorbidae</taxon>
        <taxon>Biomphalaria</taxon>
    </lineage>
</organism>
<dbReference type="PANTHER" id="PTHR11616">
    <property type="entry name" value="SODIUM/CHLORIDE DEPENDENT TRANSPORTER"/>
    <property type="match status" value="1"/>
</dbReference>
<dbReference type="AlphaFoldDB" id="A0A9W3BKM5"/>
<feature type="transmembrane region" description="Helical" evidence="9">
    <location>
        <begin position="427"/>
        <end position="456"/>
    </location>
</feature>
<feature type="transmembrane region" description="Helical" evidence="9">
    <location>
        <begin position="510"/>
        <end position="531"/>
    </location>
</feature>
<sequence length="678" mass="75859">MSDSVDLNPCPSKWSLLQLGAICAFTSLGYSGFTSLPFYVYKHSGLFAISYYVLLVLICTPLCYVQLKLGALYKRAIVGIFSQILPLYKGFAAALLIMTYFRSITHALEISYGVYYMFASCMRPFPWALQQEVNMSSHEAKITIFDNIKTTPEDSYFINDFLQRAPHIGSWGPLVWYLVLCALTVWILVYLVILKGSRGFAKVMIIIAPVTAVLIVIITIYGYAAVPDHQISLKRFLFTDLKKFSVPESQSTVGYFMSFSEFWLDAVDLHVYGLGLWAGTLPFLGTHIACNKKSVTRTWAILTACYIFSPVIILIMIMPFIDPRYPRGILSSEVGVKPGLSYLFVSIPHTFHKYALSPFMLFLLYATYILLNIQHLSLHILMIWENVWPSLPKVVMAFFKKTPILLAAFCFVSFLLTSPYLSQCGLYLYQIVCFYVDRLLFAMVIFSMVPFIIGFIRQETLRMPIDRIFMGIWYGAASLVAACFLIYNFIVFVYPESVVSYEQRWAENLGWCISVSPCLLGVLLGAVHTIFTMSGSLKERLVQSVKLGSPPISDLPDDCLSVDTGDTDLKTPCSSRHNTPMTQARAPLLKHHSNTLAEKHSQINTAHTLFPPKLGQLALAPNVDQGDPSSCINSPTAGREPFTQDSVPFGYGTLQAAKSKATVEVVIKSTSDGNIARL</sequence>
<keyword evidence="5 9" id="KW-1133">Transmembrane helix</keyword>
<feature type="transmembrane region" description="Helical" evidence="9">
    <location>
        <begin position="205"/>
        <end position="226"/>
    </location>
</feature>
<dbReference type="OrthoDB" id="6151322at2759"/>
<accession>A0A9W3BKM5</accession>
<evidence type="ECO:0000256" key="5">
    <source>
        <dbReference type="ARBA" id="ARBA00022989"/>
    </source>
</evidence>
<keyword evidence="8" id="KW-0479">Metal-binding</keyword>
<feature type="transmembrane region" description="Helical" evidence="9">
    <location>
        <begin position="359"/>
        <end position="384"/>
    </location>
</feature>
<feature type="transmembrane region" description="Helical" evidence="9">
    <location>
        <begin position="299"/>
        <end position="321"/>
    </location>
</feature>